<dbReference type="AlphaFoldDB" id="A0AAD5PK13"/>
<comment type="caution">
    <text evidence="1">The sequence shown here is derived from an EMBL/GenBank/DDBJ whole genome shotgun (WGS) entry which is preliminary data.</text>
</comment>
<keyword evidence="2" id="KW-1185">Reference proteome</keyword>
<dbReference type="EMBL" id="JAIXMP010000001">
    <property type="protein sequence ID" value="KAI9278731.1"/>
    <property type="molecule type" value="Genomic_DNA"/>
</dbReference>
<protein>
    <submittedName>
        <fullName evidence="1">Uncharacterized protein</fullName>
    </submittedName>
</protein>
<evidence type="ECO:0000313" key="2">
    <source>
        <dbReference type="Proteomes" id="UP001209540"/>
    </source>
</evidence>
<dbReference type="Proteomes" id="UP001209540">
    <property type="component" value="Unassembled WGS sequence"/>
</dbReference>
<reference evidence="1" key="1">
    <citation type="journal article" date="2022" name="IScience">
        <title>Evolution of zygomycete secretomes and the origins of terrestrial fungal ecologies.</title>
        <authorList>
            <person name="Chang Y."/>
            <person name="Wang Y."/>
            <person name="Mondo S."/>
            <person name="Ahrendt S."/>
            <person name="Andreopoulos W."/>
            <person name="Barry K."/>
            <person name="Beard J."/>
            <person name="Benny G.L."/>
            <person name="Blankenship S."/>
            <person name="Bonito G."/>
            <person name="Cuomo C."/>
            <person name="Desiro A."/>
            <person name="Gervers K.A."/>
            <person name="Hundley H."/>
            <person name="Kuo A."/>
            <person name="LaButti K."/>
            <person name="Lang B.F."/>
            <person name="Lipzen A."/>
            <person name="O'Donnell K."/>
            <person name="Pangilinan J."/>
            <person name="Reynolds N."/>
            <person name="Sandor L."/>
            <person name="Smith M.E."/>
            <person name="Tsang A."/>
            <person name="Grigoriev I.V."/>
            <person name="Stajich J.E."/>
            <person name="Spatafora J.W."/>
        </authorList>
    </citation>
    <scope>NUCLEOTIDE SEQUENCE</scope>
    <source>
        <strain evidence="1">RSA 2281</strain>
    </source>
</reference>
<proteinExistence type="predicted"/>
<accession>A0AAD5PK13</accession>
<organism evidence="1 2">
    <name type="scientific">Phascolomyces articulosus</name>
    <dbReference type="NCBI Taxonomy" id="60185"/>
    <lineage>
        <taxon>Eukaryota</taxon>
        <taxon>Fungi</taxon>
        <taxon>Fungi incertae sedis</taxon>
        <taxon>Mucoromycota</taxon>
        <taxon>Mucoromycotina</taxon>
        <taxon>Mucoromycetes</taxon>
        <taxon>Mucorales</taxon>
        <taxon>Lichtheimiaceae</taxon>
        <taxon>Phascolomyces</taxon>
    </lineage>
</organism>
<sequence>MGTQKEFIATCLGTRITKNISLCTGLKFYVLDALDPSHGVICFLHPSPSSSSSLPPPLPLSQQQQQFDAMDTTESSVPGVSEDLSQQALDRFVGSFEELKIQVEKTKEKRRVPVSVLNQHATNIGFQCGYVNEEKADSIRNFALFLYQPIKVEIVRRKIQFFEFHSLSRL</sequence>
<name>A0AAD5PK13_9FUNG</name>
<reference evidence="1" key="2">
    <citation type="submission" date="2023-02" db="EMBL/GenBank/DDBJ databases">
        <authorList>
            <consortium name="DOE Joint Genome Institute"/>
            <person name="Mondo S.J."/>
            <person name="Chang Y."/>
            <person name="Wang Y."/>
            <person name="Ahrendt S."/>
            <person name="Andreopoulos W."/>
            <person name="Barry K."/>
            <person name="Beard J."/>
            <person name="Benny G.L."/>
            <person name="Blankenship S."/>
            <person name="Bonito G."/>
            <person name="Cuomo C."/>
            <person name="Desiro A."/>
            <person name="Gervers K.A."/>
            <person name="Hundley H."/>
            <person name="Kuo A."/>
            <person name="LaButti K."/>
            <person name="Lang B.F."/>
            <person name="Lipzen A."/>
            <person name="O'Donnell K."/>
            <person name="Pangilinan J."/>
            <person name="Reynolds N."/>
            <person name="Sandor L."/>
            <person name="Smith M.W."/>
            <person name="Tsang A."/>
            <person name="Grigoriev I.V."/>
            <person name="Stajich J.E."/>
            <person name="Spatafora J.W."/>
        </authorList>
    </citation>
    <scope>NUCLEOTIDE SEQUENCE</scope>
    <source>
        <strain evidence="1">RSA 2281</strain>
    </source>
</reference>
<evidence type="ECO:0000313" key="1">
    <source>
        <dbReference type="EMBL" id="KAI9278731.1"/>
    </source>
</evidence>
<gene>
    <name evidence="1" type="ORF">BDA99DRAFT_531473</name>
</gene>